<keyword evidence="2" id="KW-1185">Reference proteome</keyword>
<gene>
    <name evidence="1" type="ORF">B0187_02870</name>
</gene>
<sequence length="72" mass="8488">MLYLYNPIYRFYFQQCYRLHLFERRFDLSLELFVERIFALNSLAISTLKIIATPAAFGGELKGLPQHGNPFN</sequence>
<organism evidence="1 2">
    <name type="scientific">Haemophilus paracuniculus</name>
    <dbReference type="NCBI Taxonomy" id="734"/>
    <lineage>
        <taxon>Bacteria</taxon>
        <taxon>Pseudomonadati</taxon>
        <taxon>Pseudomonadota</taxon>
        <taxon>Gammaproteobacteria</taxon>
        <taxon>Pasteurellales</taxon>
        <taxon>Pasteurellaceae</taxon>
        <taxon>Haemophilus</taxon>
    </lineage>
</organism>
<dbReference type="Proteomes" id="UP000190867">
    <property type="component" value="Unassembled WGS sequence"/>
</dbReference>
<evidence type="ECO:0000313" key="2">
    <source>
        <dbReference type="Proteomes" id="UP000190867"/>
    </source>
</evidence>
<dbReference type="EMBL" id="MUYA01000004">
    <property type="protein sequence ID" value="OOR99767.1"/>
    <property type="molecule type" value="Genomic_DNA"/>
</dbReference>
<protein>
    <submittedName>
        <fullName evidence="1">Uncharacterized protein</fullName>
    </submittedName>
</protein>
<name>A0A1T0AUA2_9PAST</name>
<dbReference type="AlphaFoldDB" id="A0A1T0AUA2"/>
<reference evidence="1 2" key="1">
    <citation type="submission" date="2017-02" db="EMBL/GenBank/DDBJ databases">
        <title>Draft genome sequence of Haemophilus paracuniculus CCUG 43573 type strain.</title>
        <authorList>
            <person name="Engstrom-Jakobsson H."/>
            <person name="Salva-Serra F."/>
            <person name="Thorell K."/>
            <person name="Gonzales-Siles L."/>
            <person name="Karlsson R."/>
            <person name="Boulund F."/>
            <person name="Engstrand L."/>
            <person name="Kristiansson E."/>
            <person name="Moore E."/>
        </authorList>
    </citation>
    <scope>NUCLEOTIDE SEQUENCE [LARGE SCALE GENOMIC DNA]</scope>
    <source>
        <strain evidence="1 2">CCUG 43573</strain>
    </source>
</reference>
<accession>A0A1T0AUA2</accession>
<dbReference type="STRING" id="734.B0187_02870"/>
<comment type="caution">
    <text evidence="1">The sequence shown here is derived from an EMBL/GenBank/DDBJ whole genome shotgun (WGS) entry which is preliminary data.</text>
</comment>
<proteinExistence type="predicted"/>
<evidence type="ECO:0000313" key="1">
    <source>
        <dbReference type="EMBL" id="OOR99767.1"/>
    </source>
</evidence>